<accession>A0A565AJM9</accession>
<gene>
    <name evidence="1" type="ORF">ANE_LOCUS19</name>
</gene>
<dbReference type="EMBL" id="CABITT030000001">
    <property type="protein sequence ID" value="VVA89574.1"/>
    <property type="molecule type" value="Genomic_DNA"/>
</dbReference>
<dbReference type="Proteomes" id="UP000489600">
    <property type="component" value="Unassembled WGS sequence"/>
</dbReference>
<organism evidence="1 2">
    <name type="scientific">Arabis nemorensis</name>
    <dbReference type="NCBI Taxonomy" id="586526"/>
    <lineage>
        <taxon>Eukaryota</taxon>
        <taxon>Viridiplantae</taxon>
        <taxon>Streptophyta</taxon>
        <taxon>Embryophyta</taxon>
        <taxon>Tracheophyta</taxon>
        <taxon>Spermatophyta</taxon>
        <taxon>Magnoliopsida</taxon>
        <taxon>eudicotyledons</taxon>
        <taxon>Gunneridae</taxon>
        <taxon>Pentapetalae</taxon>
        <taxon>rosids</taxon>
        <taxon>malvids</taxon>
        <taxon>Brassicales</taxon>
        <taxon>Brassicaceae</taxon>
        <taxon>Arabideae</taxon>
        <taxon>Arabis</taxon>
    </lineage>
</organism>
<dbReference type="AlphaFoldDB" id="A0A565AJM9"/>
<protein>
    <submittedName>
        <fullName evidence="1">Uncharacterized protein</fullName>
    </submittedName>
</protein>
<comment type="caution">
    <text evidence="1">The sequence shown here is derived from an EMBL/GenBank/DDBJ whole genome shotgun (WGS) entry which is preliminary data.</text>
</comment>
<sequence length="203" mass="22674">MEKTTSSLSSSLDPSRCRKVWSGGRRATIIFRGNFLPQWFQAEGSMLCSFPPSLNVLCAKVSHEASKSSTKSKPARSTARAVNSKPWSDEVESSLSSLHPSEPLSRTTALQTLITPSILFFDWVSNSHKEQSFFLMLEFLGRARNLNVARSRLRKGLMAALSSRIYGNAGLFEDGSLAFRCYIQQSSLHFASGYSRFVHFKHI</sequence>
<reference evidence="1" key="1">
    <citation type="submission" date="2019-07" db="EMBL/GenBank/DDBJ databases">
        <authorList>
            <person name="Dittberner H."/>
        </authorList>
    </citation>
    <scope>NUCLEOTIDE SEQUENCE [LARGE SCALE GENOMIC DNA]</scope>
</reference>
<evidence type="ECO:0000313" key="1">
    <source>
        <dbReference type="EMBL" id="VVA89574.1"/>
    </source>
</evidence>
<evidence type="ECO:0000313" key="2">
    <source>
        <dbReference type="Proteomes" id="UP000489600"/>
    </source>
</evidence>
<proteinExistence type="predicted"/>
<dbReference type="OrthoDB" id="185373at2759"/>
<name>A0A565AJM9_9BRAS</name>
<keyword evidence="2" id="KW-1185">Reference proteome</keyword>